<dbReference type="GO" id="GO:0016787">
    <property type="term" value="F:hydrolase activity"/>
    <property type="evidence" value="ECO:0007669"/>
    <property type="project" value="UniProtKB-KW"/>
</dbReference>
<evidence type="ECO:0000256" key="1">
    <source>
        <dbReference type="ARBA" id="ARBA00008645"/>
    </source>
</evidence>
<dbReference type="Proteomes" id="UP000586976">
    <property type="component" value="Unassembled WGS sequence"/>
</dbReference>
<organism evidence="2 3">
    <name type="scientific">Streptomyces himalayensis subsp. aureolus</name>
    <dbReference type="NCBI Taxonomy" id="2758039"/>
    <lineage>
        <taxon>Bacteria</taxon>
        <taxon>Bacillati</taxon>
        <taxon>Actinomycetota</taxon>
        <taxon>Actinomycetes</taxon>
        <taxon>Kitasatosporales</taxon>
        <taxon>Streptomycetaceae</taxon>
        <taxon>Streptomyces</taxon>
        <taxon>Streptomyces himalayensis</taxon>
    </lineage>
</organism>
<dbReference type="InterPro" id="IPR029058">
    <property type="entry name" value="AB_hydrolase_fold"/>
</dbReference>
<keyword evidence="3" id="KW-1185">Reference proteome</keyword>
<evidence type="ECO:0000313" key="2">
    <source>
        <dbReference type="EMBL" id="MBA4864247.1"/>
    </source>
</evidence>
<reference evidence="2 3" key="1">
    <citation type="submission" date="2020-07" db="EMBL/GenBank/DDBJ databases">
        <title>Streptomyces isolated from Indian soil.</title>
        <authorList>
            <person name="Mandal S."/>
            <person name="Maiti P.K."/>
        </authorList>
    </citation>
    <scope>NUCLEOTIDE SEQUENCE [LARGE SCALE GENOMIC DNA]</scope>
    <source>
        <strain evidence="2 3">PSKA54</strain>
    </source>
</reference>
<gene>
    <name evidence="2" type="ORF">H1V43_23390</name>
</gene>
<sequence length="250" mass="26825">MVSGLVYGASGQRLDVYRPTTASEASPVVLLWHGRGPEERDVLAPLARAAASLGVVCFVPDWRPDAHDGGRTHLRESAIFVQRNAADFGGDTRRIALAGWSLGSKAAMAAALDPNALDGWRPQAVVGIAGGYTRPEPLTGRAPIDELTGAEESLPAIPIWLIHGTADPVVDIQQSRRLHAALQHRGWPTSLDEPDTDHAGVIMTEYDPESRRCRPSHTDHAVQAGSQTAHLLARAANITPRACQTVRRPS</sequence>
<dbReference type="SUPFAM" id="SSF53474">
    <property type="entry name" value="alpha/beta-Hydrolases"/>
    <property type="match status" value="1"/>
</dbReference>
<keyword evidence="2" id="KW-0378">Hydrolase</keyword>
<dbReference type="EMBL" id="JACEQY010000027">
    <property type="protein sequence ID" value="MBA4864247.1"/>
    <property type="molecule type" value="Genomic_DNA"/>
</dbReference>
<accession>A0A7W2D444</accession>
<dbReference type="InterPro" id="IPR050261">
    <property type="entry name" value="FrsA_esterase"/>
</dbReference>
<dbReference type="Gene3D" id="3.40.50.1820">
    <property type="entry name" value="alpha/beta hydrolase"/>
    <property type="match status" value="1"/>
</dbReference>
<comment type="caution">
    <text evidence="2">The sequence shown here is derived from an EMBL/GenBank/DDBJ whole genome shotgun (WGS) entry which is preliminary data.</text>
</comment>
<name>A0A7W2D444_9ACTN</name>
<evidence type="ECO:0000313" key="3">
    <source>
        <dbReference type="Proteomes" id="UP000586976"/>
    </source>
</evidence>
<proteinExistence type="inferred from homology"/>
<dbReference type="AlphaFoldDB" id="A0A7W2D444"/>
<dbReference type="PANTHER" id="PTHR22946">
    <property type="entry name" value="DIENELACTONE HYDROLASE DOMAIN-CONTAINING PROTEIN-RELATED"/>
    <property type="match status" value="1"/>
</dbReference>
<comment type="similarity">
    <text evidence="1">Belongs to the AB hydrolase superfamily.</text>
</comment>
<protein>
    <submittedName>
        <fullName evidence="2">Alpha/beta hydrolase</fullName>
    </submittedName>
</protein>